<feature type="compositionally biased region" description="Basic and acidic residues" evidence="2">
    <location>
        <begin position="458"/>
        <end position="473"/>
    </location>
</feature>
<feature type="coiled-coil region" evidence="1">
    <location>
        <begin position="88"/>
        <end position="133"/>
    </location>
</feature>
<accession>A0A9P0GHF9</accession>
<organism evidence="3 4">
    <name type="scientific">Psylliodes chrysocephalus</name>
    <dbReference type="NCBI Taxonomy" id="3402493"/>
    <lineage>
        <taxon>Eukaryota</taxon>
        <taxon>Metazoa</taxon>
        <taxon>Ecdysozoa</taxon>
        <taxon>Arthropoda</taxon>
        <taxon>Hexapoda</taxon>
        <taxon>Insecta</taxon>
        <taxon>Pterygota</taxon>
        <taxon>Neoptera</taxon>
        <taxon>Endopterygota</taxon>
        <taxon>Coleoptera</taxon>
        <taxon>Polyphaga</taxon>
        <taxon>Cucujiformia</taxon>
        <taxon>Chrysomeloidea</taxon>
        <taxon>Chrysomelidae</taxon>
        <taxon>Galerucinae</taxon>
        <taxon>Alticini</taxon>
        <taxon>Psylliodes</taxon>
    </lineage>
</organism>
<feature type="region of interest" description="Disordered" evidence="2">
    <location>
        <begin position="452"/>
        <end position="473"/>
    </location>
</feature>
<keyword evidence="1" id="KW-0175">Coiled coil</keyword>
<dbReference type="EMBL" id="OV651816">
    <property type="protein sequence ID" value="CAH1109312.1"/>
    <property type="molecule type" value="Genomic_DNA"/>
</dbReference>
<feature type="region of interest" description="Disordered" evidence="2">
    <location>
        <begin position="149"/>
        <end position="177"/>
    </location>
</feature>
<dbReference type="OrthoDB" id="6777962at2759"/>
<keyword evidence="4" id="KW-1185">Reference proteome</keyword>
<sequence>MDKSTDIIDLCGGGQPVGNPPNSGRSNKVVTDTKKQEDLKEEITKLKHSRLNLLGEAKRCNSVSLPDRKKRKIGDTSLDTSLLEPYKQNEAIEKNKNLVQALEKLVEESPNTNKKIKELTKMMTRNVKEFEREVVVQWMEKHKHEPIEKITFDSESQTQPEKKSTAEISTQTDPWHGGQQTLRTLEGIDNLEQYRQNSNTTVAIYTTASNRESERARTTYGMIISDGEKSYKDVLGKVKAIMGTNQSAKAIRSLRSTKDGKLLLTIEKDQEALRNIHGAISDSATGLKSRRLGMDKNTAIHIRGMEAETTVDNIKSSVVDIVGIWEEENKLSELRPLSNDTLAATLTLKSNTAEKILQNGFLQVGLVKCRVEKRLNVQKCQKCWSYEHYTDRCIGPDSNCFKCGMSDHNSKACINEEACVLCNEKGHKIGTMRCPKFKEALKHARKEESRKAYAKTYAQKEEPKQNDRKKETGPVRAQHQWFLEQQLILDDLYEIRLGTNYDLD</sequence>
<protein>
    <recommendedName>
        <fullName evidence="5">Gag-like protein</fullName>
    </recommendedName>
</protein>
<dbReference type="Proteomes" id="UP001153636">
    <property type="component" value="Chromosome 4"/>
</dbReference>
<evidence type="ECO:0000256" key="1">
    <source>
        <dbReference type="SAM" id="Coils"/>
    </source>
</evidence>
<feature type="compositionally biased region" description="Polar residues" evidence="2">
    <location>
        <begin position="20"/>
        <end position="30"/>
    </location>
</feature>
<gene>
    <name evidence="3" type="ORF">PSYICH_LOCUS10560</name>
</gene>
<feature type="compositionally biased region" description="Polar residues" evidence="2">
    <location>
        <begin position="166"/>
        <end position="177"/>
    </location>
</feature>
<name>A0A9P0GHF9_9CUCU</name>
<feature type="region of interest" description="Disordered" evidence="2">
    <location>
        <begin position="1"/>
        <end position="36"/>
    </location>
</feature>
<proteinExistence type="predicted"/>
<evidence type="ECO:0008006" key="5">
    <source>
        <dbReference type="Google" id="ProtNLM"/>
    </source>
</evidence>
<reference evidence="3" key="1">
    <citation type="submission" date="2022-01" db="EMBL/GenBank/DDBJ databases">
        <authorList>
            <person name="King R."/>
        </authorList>
    </citation>
    <scope>NUCLEOTIDE SEQUENCE</scope>
</reference>
<evidence type="ECO:0000313" key="4">
    <source>
        <dbReference type="Proteomes" id="UP001153636"/>
    </source>
</evidence>
<evidence type="ECO:0000313" key="3">
    <source>
        <dbReference type="EMBL" id="CAH1109312.1"/>
    </source>
</evidence>
<evidence type="ECO:0000256" key="2">
    <source>
        <dbReference type="SAM" id="MobiDB-lite"/>
    </source>
</evidence>
<dbReference type="AlphaFoldDB" id="A0A9P0GHF9"/>